<evidence type="ECO:0000256" key="1">
    <source>
        <dbReference type="ARBA" id="ARBA00022679"/>
    </source>
</evidence>
<reference evidence="5" key="2">
    <citation type="submission" date="2020-09" db="EMBL/GenBank/DDBJ databases">
        <authorList>
            <person name="Sun Q."/>
            <person name="Ohkuma M."/>
        </authorList>
    </citation>
    <scope>NUCLEOTIDE SEQUENCE</scope>
    <source>
        <strain evidence="5">JCM 4784</strain>
    </source>
</reference>
<organism evidence="5 6">
    <name type="scientific">Streptomyces longispororuber</name>
    <dbReference type="NCBI Taxonomy" id="68230"/>
    <lineage>
        <taxon>Bacteria</taxon>
        <taxon>Bacillati</taxon>
        <taxon>Actinomycetota</taxon>
        <taxon>Actinomycetes</taxon>
        <taxon>Kitasatosporales</taxon>
        <taxon>Streptomycetaceae</taxon>
        <taxon>Streptomyces</taxon>
    </lineage>
</organism>
<keyword evidence="2" id="KW-0012">Acyltransferase</keyword>
<comment type="similarity">
    <text evidence="3">Belongs to the acetyltransferase family. RimJ subfamily.</text>
</comment>
<dbReference type="RefSeq" id="WP_229925486.1">
    <property type="nucleotide sequence ID" value="NZ_BNBT01000017.1"/>
</dbReference>
<evidence type="ECO:0000256" key="2">
    <source>
        <dbReference type="ARBA" id="ARBA00023315"/>
    </source>
</evidence>
<keyword evidence="1" id="KW-0808">Transferase</keyword>
<sequence length="192" mass="20981">MSGPVRLDPARLTDTVALRPATAADAVPLAEACRRSRAHLEPWEPVRPEEYFTPRGQEARLRRYEEQRAAGLTARWLLWDTAAARPTAVGGITLSNITLGPFRSANLGYWIDVGYVGRGLATAAVEAVCAAADARLGLHRLEAGTLVDNAASQRVLAKCGFTQFGLAPAYLHINGAWRDHRLFQRLLNDRAP</sequence>
<accession>A0A918ZEL9</accession>
<protein>
    <submittedName>
        <fullName evidence="5">Ribosomal-protein-alanine N-acetyltransferase</fullName>
    </submittedName>
</protein>
<evidence type="ECO:0000259" key="4">
    <source>
        <dbReference type="PROSITE" id="PS51186"/>
    </source>
</evidence>
<feature type="domain" description="N-acetyltransferase" evidence="4">
    <location>
        <begin position="16"/>
        <end position="184"/>
    </location>
</feature>
<dbReference type="Gene3D" id="3.40.630.30">
    <property type="match status" value="1"/>
</dbReference>
<dbReference type="GO" id="GO:0005737">
    <property type="term" value="C:cytoplasm"/>
    <property type="evidence" value="ECO:0007669"/>
    <property type="project" value="TreeGrafter"/>
</dbReference>
<keyword evidence="6" id="KW-1185">Reference proteome</keyword>
<name>A0A918ZEL9_9ACTN</name>
<dbReference type="InterPro" id="IPR016181">
    <property type="entry name" value="Acyl_CoA_acyltransferase"/>
</dbReference>
<evidence type="ECO:0000313" key="5">
    <source>
        <dbReference type="EMBL" id="GHE48435.1"/>
    </source>
</evidence>
<dbReference type="PROSITE" id="PS51186">
    <property type="entry name" value="GNAT"/>
    <property type="match status" value="1"/>
</dbReference>
<dbReference type="GO" id="GO:0008999">
    <property type="term" value="F:protein-N-terminal-alanine acetyltransferase activity"/>
    <property type="evidence" value="ECO:0007669"/>
    <property type="project" value="TreeGrafter"/>
</dbReference>
<evidence type="ECO:0000256" key="3">
    <source>
        <dbReference type="ARBA" id="ARBA00038502"/>
    </source>
</evidence>
<gene>
    <name evidence="5" type="primary">rimJ</name>
    <name evidence="5" type="ORF">GCM10018785_17480</name>
</gene>
<dbReference type="InterPro" id="IPR051531">
    <property type="entry name" value="N-acetyltransferase"/>
</dbReference>
<evidence type="ECO:0000313" key="6">
    <source>
        <dbReference type="Proteomes" id="UP000608024"/>
    </source>
</evidence>
<dbReference type="PANTHER" id="PTHR43792">
    <property type="entry name" value="GNAT FAMILY, PUTATIVE (AFU_ORTHOLOGUE AFUA_3G00765)-RELATED-RELATED"/>
    <property type="match status" value="1"/>
</dbReference>
<dbReference type="Proteomes" id="UP000608024">
    <property type="component" value="Unassembled WGS sequence"/>
</dbReference>
<dbReference type="InterPro" id="IPR000182">
    <property type="entry name" value="GNAT_dom"/>
</dbReference>
<comment type="caution">
    <text evidence="5">The sequence shown here is derived from an EMBL/GenBank/DDBJ whole genome shotgun (WGS) entry which is preliminary data.</text>
</comment>
<reference evidence="5" key="1">
    <citation type="journal article" date="2014" name="Int. J. Syst. Evol. Microbiol.">
        <title>Complete genome sequence of Corynebacterium casei LMG S-19264T (=DSM 44701T), isolated from a smear-ripened cheese.</title>
        <authorList>
            <consortium name="US DOE Joint Genome Institute (JGI-PGF)"/>
            <person name="Walter F."/>
            <person name="Albersmeier A."/>
            <person name="Kalinowski J."/>
            <person name="Ruckert C."/>
        </authorList>
    </citation>
    <scope>NUCLEOTIDE SEQUENCE</scope>
    <source>
        <strain evidence="5">JCM 4784</strain>
    </source>
</reference>
<dbReference type="EMBL" id="BNBT01000017">
    <property type="protein sequence ID" value="GHE48435.1"/>
    <property type="molecule type" value="Genomic_DNA"/>
</dbReference>
<dbReference type="SUPFAM" id="SSF55729">
    <property type="entry name" value="Acyl-CoA N-acyltransferases (Nat)"/>
    <property type="match status" value="1"/>
</dbReference>
<proteinExistence type="inferred from homology"/>
<dbReference type="PANTHER" id="PTHR43792:SF8">
    <property type="entry name" value="[RIBOSOMAL PROTEIN US5]-ALANINE N-ACETYLTRANSFERASE"/>
    <property type="match status" value="1"/>
</dbReference>
<dbReference type="AlphaFoldDB" id="A0A918ZEL9"/>
<dbReference type="Pfam" id="PF13302">
    <property type="entry name" value="Acetyltransf_3"/>
    <property type="match status" value="1"/>
</dbReference>